<dbReference type="AlphaFoldDB" id="A0A2N0QIK0"/>
<sequence>MDVDQPHVFEVVFALPAATTPPRCPPVARSSDAPPVLESPKNKRKKGRAKGQNGPFFSDSAQTSPPLSTPSKRGKNVDEDGLTQVESKRSLRSRGKVTNPTVSQ</sequence>
<accession>A0A2N0QIK0</accession>
<reference evidence="2 3" key="2">
    <citation type="submission" date="2017-10" db="EMBL/GenBank/DDBJ databases">
        <title>Genome analyses suggest a sexual origin of heterokaryosis in a supposedly ancient asexual fungus.</title>
        <authorList>
            <person name="Corradi N."/>
            <person name="Sedzielewska K."/>
            <person name="Noel J."/>
            <person name="Charron P."/>
            <person name="Farinelli L."/>
            <person name="Marton T."/>
            <person name="Kruger M."/>
            <person name="Pelin A."/>
            <person name="Brachmann A."/>
            <person name="Corradi N."/>
        </authorList>
    </citation>
    <scope>NUCLEOTIDE SEQUENCE [LARGE SCALE GENOMIC DNA]</scope>
    <source>
        <strain evidence="2 3">A1</strain>
    </source>
</reference>
<evidence type="ECO:0000313" key="3">
    <source>
        <dbReference type="Proteomes" id="UP000232688"/>
    </source>
</evidence>
<gene>
    <name evidence="2" type="ORF">RhiirA1_405825</name>
</gene>
<evidence type="ECO:0000313" key="2">
    <source>
        <dbReference type="EMBL" id="PKC50875.1"/>
    </source>
</evidence>
<evidence type="ECO:0000256" key="1">
    <source>
        <dbReference type="SAM" id="MobiDB-lite"/>
    </source>
</evidence>
<protein>
    <submittedName>
        <fullName evidence="2">Uncharacterized protein</fullName>
    </submittedName>
</protein>
<reference evidence="2 3" key="1">
    <citation type="submission" date="2017-10" db="EMBL/GenBank/DDBJ databases">
        <title>Extensive intraspecific genome diversity in a model arbuscular mycorrhizal fungus.</title>
        <authorList>
            <person name="Chen E.C.H."/>
            <person name="Morin E."/>
            <person name="Baudet D."/>
            <person name="Noel J."/>
            <person name="Ndikumana S."/>
            <person name="Charron P."/>
            <person name="St-Onge C."/>
            <person name="Giorgi J."/>
            <person name="Grigoriev I.V."/>
            <person name="Roux C."/>
            <person name="Martin F.M."/>
            <person name="Corradi N."/>
        </authorList>
    </citation>
    <scope>NUCLEOTIDE SEQUENCE [LARGE SCALE GENOMIC DNA]</scope>
    <source>
        <strain evidence="2 3">A1</strain>
    </source>
</reference>
<proteinExistence type="predicted"/>
<dbReference type="VEuPathDB" id="FungiDB:RhiirA1_405825"/>
<feature type="compositionally biased region" description="Polar residues" evidence="1">
    <location>
        <begin position="59"/>
        <end position="71"/>
    </location>
</feature>
<dbReference type="EMBL" id="LLXH01008849">
    <property type="protein sequence ID" value="PKC50875.1"/>
    <property type="molecule type" value="Genomic_DNA"/>
</dbReference>
<dbReference type="Proteomes" id="UP000232688">
    <property type="component" value="Unassembled WGS sequence"/>
</dbReference>
<organism evidence="2 3">
    <name type="scientific">Rhizophagus irregularis</name>
    <dbReference type="NCBI Taxonomy" id="588596"/>
    <lineage>
        <taxon>Eukaryota</taxon>
        <taxon>Fungi</taxon>
        <taxon>Fungi incertae sedis</taxon>
        <taxon>Mucoromycota</taxon>
        <taxon>Glomeromycotina</taxon>
        <taxon>Glomeromycetes</taxon>
        <taxon>Glomerales</taxon>
        <taxon>Glomeraceae</taxon>
        <taxon>Rhizophagus</taxon>
    </lineage>
</organism>
<comment type="caution">
    <text evidence="2">The sequence shown here is derived from an EMBL/GenBank/DDBJ whole genome shotgun (WGS) entry which is preliminary data.</text>
</comment>
<name>A0A2N0QIK0_9GLOM</name>
<feature type="region of interest" description="Disordered" evidence="1">
    <location>
        <begin position="17"/>
        <end position="104"/>
    </location>
</feature>